<dbReference type="PROSITE" id="PS51186">
    <property type="entry name" value="GNAT"/>
    <property type="match status" value="1"/>
</dbReference>
<organism evidence="2 3">
    <name type="scientific">Paenibacillus sacheonensis</name>
    <dbReference type="NCBI Taxonomy" id="742054"/>
    <lineage>
        <taxon>Bacteria</taxon>
        <taxon>Bacillati</taxon>
        <taxon>Bacillota</taxon>
        <taxon>Bacilli</taxon>
        <taxon>Bacillales</taxon>
        <taxon>Paenibacillaceae</taxon>
        <taxon>Paenibacillus</taxon>
    </lineage>
</organism>
<dbReference type="Pfam" id="PF13302">
    <property type="entry name" value="Acetyltransf_3"/>
    <property type="match status" value="1"/>
</dbReference>
<dbReference type="Proteomes" id="UP000558113">
    <property type="component" value="Unassembled WGS sequence"/>
</dbReference>
<dbReference type="PANTHER" id="PTHR43792:SF13">
    <property type="entry name" value="ACETYLTRANSFERASE"/>
    <property type="match status" value="1"/>
</dbReference>
<accession>A0A7X5BX76</accession>
<dbReference type="OrthoDB" id="452315at2"/>
<reference evidence="2 3" key="1">
    <citation type="submission" date="2020-01" db="EMBL/GenBank/DDBJ databases">
        <title>Paenibacillus soybeanensis sp. nov. isolated from the nodules of soybean (Glycine max(L.) Merr).</title>
        <authorList>
            <person name="Wang H."/>
        </authorList>
    </citation>
    <scope>NUCLEOTIDE SEQUENCE [LARGE SCALE GENOMIC DNA]</scope>
    <source>
        <strain evidence="2 3">DSM 23054</strain>
    </source>
</reference>
<dbReference type="InterPro" id="IPR016181">
    <property type="entry name" value="Acyl_CoA_acyltransferase"/>
</dbReference>
<dbReference type="RefSeq" id="WP_161698795.1">
    <property type="nucleotide sequence ID" value="NZ_JAAAMU010000006.1"/>
</dbReference>
<sequence>MKLRTKRLVVEACTPGNVGRVSETYAIGTHIVNYIERLQEDPELLGWGVWFVSLADTGQVVGDIGFKGKPDYQGMAEVGFGFIPAMHNKGMATESVEAITEWAFATGKANRITAECLVDNLPSARVLEKLGMKRTGAANGMVNWELLGPPKRVQ</sequence>
<dbReference type="SUPFAM" id="SSF55729">
    <property type="entry name" value="Acyl-CoA N-acyltransferases (Nat)"/>
    <property type="match status" value="1"/>
</dbReference>
<gene>
    <name evidence="2" type="ORF">GT003_14260</name>
</gene>
<dbReference type="InterPro" id="IPR051531">
    <property type="entry name" value="N-acetyltransferase"/>
</dbReference>
<evidence type="ECO:0000313" key="2">
    <source>
        <dbReference type="EMBL" id="NBC70158.1"/>
    </source>
</evidence>
<evidence type="ECO:0000259" key="1">
    <source>
        <dbReference type="PROSITE" id="PS51186"/>
    </source>
</evidence>
<name>A0A7X5BX76_9BACL</name>
<dbReference type="InterPro" id="IPR000182">
    <property type="entry name" value="GNAT_dom"/>
</dbReference>
<dbReference type="PANTHER" id="PTHR43792">
    <property type="entry name" value="GNAT FAMILY, PUTATIVE (AFU_ORTHOLOGUE AFUA_3G00765)-RELATED-RELATED"/>
    <property type="match status" value="1"/>
</dbReference>
<dbReference type="GO" id="GO:0016747">
    <property type="term" value="F:acyltransferase activity, transferring groups other than amino-acyl groups"/>
    <property type="evidence" value="ECO:0007669"/>
    <property type="project" value="InterPro"/>
</dbReference>
<comment type="caution">
    <text evidence="2">The sequence shown here is derived from an EMBL/GenBank/DDBJ whole genome shotgun (WGS) entry which is preliminary data.</text>
</comment>
<dbReference type="EMBL" id="JAAAMU010000006">
    <property type="protein sequence ID" value="NBC70158.1"/>
    <property type="molecule type" value="Genomic_DNA"/>
</dbReference>
<dbReference type="Gene3D" id="3.40.630.30">
    <property type="match status" value="1"/>
</dbReference>
<keyword evidence="2" id="KW-0808">Transferase</keyword>
<protein>
    <submittedName>
        <fullName evidence="2">GNAT family N-acetyltransferase</fullName>
    </submittedName>
</protein>
<evidence type="ECO:0000313" key="3">
    <source>
        <dbReference type="Proteomes" id="UP000558113"/>
    </source>
</evidence>
<dbReference type="AlphaFoldDB" id="A0A7X5BX76"/>
<proteinExistence type="predicted"/>
<feature type="domain" description="N-acetyltransferase" evidence="1">
    <location>
        <begin position="8"/>
        <end position="154"/>
    </location>
</feature>
<keyword evidence="3" id="KW-1185">Reference proteome</keyword>